<evidence type="ECO:0000256" key="6">
    <source>
        <dbReference type="ARBA" id="ARBA00022729"/>
    </source>
</evidence>
<evidence type="ECO:0000259" key="12">
    <source>
        <dbReference type="Pfam" id="PF02225"/>
    </source>
</evidence>
<keyword evidence="11" id="KW-0325">Glycoprotein</keyword>
<keyword evidence="4" id="KW-0645">Protease</keyword>
<dbReference type="EMBL" id="JAKOGI010000237">
    <property type="protein sequence ID" value="KAJ8438920.1"/>
    <property type="molecule type" value="Genomic_DNA"/>
</dbReference>
<dbReference type="InterPro" id="IPR046450">
    <property type="entry name" value="PA_dom_sf"/>
</dbReference>
<dbReference type="SUPFAM" id="SSF52025">
    <property type="entry name" value="PA domain"/>
    <property type="match status" value="1"/>
</dbReference>
<dbReference type="PANTHER" id="PTHR12174:SF90">
    <property type="entry name" value="SIGNAL PEPTIDE PEPTIDASE-LIKE 3"/>
    <property type="match status" value="1"/>
</dbReference>
<accession>A0A9Q1K8N9</accession>
<dbReference type="GO" id="GO:0042500">
    <property type="term" value="F:aspartic endopeptidase activity, intramembrane cleaving"/>
    <property type="evidence" value="ECO:0007669"/>
    <property type="project" value="InterPro"/>
</dbReference>
<evidence type="ECO:0000313" key="13">
    <source>
        <dbReference type="EMBL" id="KAJ8438920.1"/>
    </source>
</evidence>
<dbReference type="OrthoDB" id="780650at2759"/>
<name>A0A9Q1K8N9_9CARY</name>
<dbReference type="AlphaFoldDB" id="A0A9Q1K8N9"/>
<sequence length="232" mass="25425">MLLLLHGENRVFLVLVEFLGKIELRYSIVTSTVVPACDPGANNSVGMEKQLEKHGRIALQHRSEDGLGDLLSLARSDCLKESQRGEVKVKYWIDDVEKGSFSAVTAEFGLYPPVEKKSLRLAALFTNPLNCCSYLSSELNQSVAVSIRGECDFTTKAKIAQSDGAAALVVINNIEELDYMGCSKNDTNLNITIPVVMIQRSGGDILTKSVGAGKRGKLLKLGIFFMRQAREK</sequence>
<proteinExistence type="inferred from homology"/>
<dbReference type="Gene3D" id="3.50.30.30">
    <property type="match status" value="1"/>
</dbReference>
<comment type="caution">
    <text evidence="13">The sequence shown here is derived from an EMBL/GenBank/DDBJ whole genome shotgun (WGS) entry which is preliminary data.</text>
</comment>
<keyword evidence="6" id="KW-0732">Signal</keyword>
<evidence type="ECO:0000256" key="9">
    <source>
        <dbReference type="ARBA" id="ARBA00022989"/>
    </source>
</evidence>
<keyword evidence="8" id="KW-0378">Hydrolase</keyword>
<gene>
    <name evidence="13" type="ORF">Cgig2_033807</name>
</gene>
<evidence type="ECO:0000256" key="2">
    <source>
        <dbReference type="ARBA" id="ARBA00004337"/>
    </source>
</evidence>
<keyword evidence="10" id="KW-0472">Membrane</keyword>
<evidence type="ECO:0000256" key="11">
    <source>
        <dbReference type="ARBA" id="ARBA00023180"/>
    </source>
</evidence>
<dbReference type="GO" id="GO:0005765">
    <property type="term" value="C:lysosomal membrane"/>
    <property type="evidence" value="ECO:0007669"/>
    <property type="project" value="TreeGrafter"/>
</dbReference>
<dbReference type="GO" id="GO:0098553">
    <property type="term" value="C:lumenal side of endoplasmic reticulum membrane"/>
    <property type="evidence" value="ECO:0007669"/>
    <property type="project" value="TreeGrafter"/>
</dbReference>
<dbReference type="Pfam" id="PF02225">
    <property type="entry name" value="PA"/>
    <property type="match status" value="1"/>
</dbReference>
<evidence type="ECO:0000256" key="4">
    <source>
        <dbReference type="ARBA" id="ARBA00022670"/>
    </source>
</evidence>
<dbReference type="Proteomes" id="UP001153076">
    <property type="component" value="Unassembled WGS sequence"/>
</dbReference>
<dbReference type="InterPro" id="IPR003137">
    <property type="entry name" value="PA_domain"/>
</dbReference>
<comment type="function">
    <text evidence="1">Intramembrane-cleaving aspartic protease (I-CLiP) that cleaves type II membrane signal peptides in the hydrophobic plane of the membrane.</text>
</comment>
<evidence type="ECO:0000256" key="3">
    <source>
        <dbReference type="ARBA" id="ARBA00006859"/>
    </source>
</evidence>
<evidence type="ECO:0000313" key="14">
    <source>
        <dbReference type="Proteomes" id="UP001153076"/>
    </source>
</evidence>
<comment type="subcellular location">
    <subcellularLocation>
        <location evidence="2">Endosome membrane</location>
        <topology evidence="2">Multi-pass membrane protein</topology>
    </subcellularLocation>
</comment>
<keyword evidence="7" id="KW-0967">Endosome</keyword>
<reference evidence="13" key="1">
    <citation type="submission" date="2022-04" db="EMBL/GenBank/DDBJ databases">
        <title>Carnegiea gigantea Genome sequencing and assembly v2.</title>
        <authorList>
            <person name="Copetti D."/>
            <person name="Sanderson M.J."/>
            <person name="Burquez A."/>
            <person name="Wojciechowski M.F."/>
        </authorList>
    </citation>
    <scope>NUCLEOTIDE SEQUENCE</scope>
    <source>
        <strain evidence="13">SGP5-SGP5p</strain>
        <tissue evidence="13">Aerial part</tissue>
    </source>
</reference>
<dbReference type="GO" id="GO:0010008">
    <property type="term" value="C:endosome membrane"/>
    <property type="evidence" value="ECO:0007669"/>
    <property type="project" value="UniProtKB-SubCell"/>
</dbReference>
<dbReference type="GO" id="GO:0098554">
    <property type="term" value="C:cytoplasmic side of endoplasmic reticulum membrane"/>
    <property type="evidence" value="ECO:0007669"/>
    <property type="project" value="TreeGrafter"/>
</dbReference>
<keyword evidence="5" id="KW-0812">Transmembrane</keyword>
<keyword evidence="14" id="KW-1185">Reference proteome</keyword>
<evidence type="ECO:0000256" key="10">
    <source>
        <dbReference type="ARBA" id="ARBA00023136"/>
    </source>
</evidence>
<dbReference type="FunFam" id="3.50.30.30:FF:000007">
    <property type="entry name" value="Signal peptide peptidase-like 3"/>
    <property type="match status" value="1"/>
</dbReference>
<dbReference type="PANTHER" id="PTHR12174">
    <property type="entry name" value="SIGNAL PEPTIDE PEPTIDASE"/>
    <property type="match status" value="1"/>
</dbReference>
<keyword evidence="9" id="KW-1133">Transmembrane helix</keyword>
<dbReference type="InterPro" id="IPR007369">
    <property type="entry name" value="Peptidase_A22B_SPP"/>
</dbReference>
<comment type="similarity">
    <text evidence="3">Belongs to the peptidase A22B family.</text>
</comment>
<evidence type="ECO:0000256" key="5">
    <source>
        <dbReference type="ARBA" id="ARBA00022692"/>
    </source>
</evidence>
<evidence type="ECO:0000256" key="7">
    <source>
        <dbReference type="ARBA" id="ARBA00022753"/>
    </source>
</evidence>
<dbReference type="GO" id="GO:0033619">
    <property type="term" value="P:membrane protein proteolysis"/>
    <property type="evidence" value="ECO:0007669"/>
    <property type="project" value="TreeGrafter"/>
</dbReference>
<dbReference type="GO" id="GO:0030660">
    <property type="term" value="C:Golgi-associated vesicle membrane"/>
    <property type="evidence" value="ECO:0007669"/>
    <property type="project" value="TreeGrafter"/>
</dbReference>
<evidence type="ECO:0000256" key="8">
    <source>
        <dbReference type="ARBA" id="ARBA00022801"/>
    </source>
</evidence>
<feature type="domain" description="PA" evidence="12">
    <location>
        <begin position="138"/>
        <end position="205"/>
    </location>
</feature>
<evidence type="ECO:0000256" key="1">
    <source>
        <dbReference type="ARBA" id="ARBA00003012"/>
    </source>
</evidence>
<protein>
    <recommendedName>
        <fullName evidence="12">PA domain-containing protein</fullName>
    </recommendedName>
</protein>
<organism evidence="13 14">
    <name type="scientific">Carnegiea gigantea</name>
    <dbReference type="NCBI Taxonomy" id="171969"/>
    <lineage>
        <taxon>Eukaryota</taxon>
        <taxon>Viridiplantae</taxon>
        <taxon>Streptophyta</taxon>
        <taxon>Embryophyta</taxon>
        <taxon>Tracheophyta</taxon>
        <taxon>Spermatophyta</taxon>
        <taxon>Magnoliopsida</taxon>
        <taxon>eudicotyledons</taxon>
        <taxon>Gunneridae</taxon>
        <taxon>Pentapetalae</taxon>
        <taxon>Caryophyllales</taxon>
        <taxon>Cactineae</taxon>
        <taxon>Cactaceae</taxon>
        <taxon>Cactoideae</taxon>
        <taxon>Echinocereeae</taxon>
        <taxon>Carnegiea</taxon>
    </lineage>
</organism>